<keyword evidence="3" id="KW-1185">Reference proteome</keyword>
<protein>
    <submittedName>
        <fullName evidence="2">Uncharacterized protein</fullName>
    </submittedName>
</protein>
<dbReference type="AlphaFoldDB" id="A0A1H9XAU4"/>
<feature type="transmembrane region" description="Helical" evidence="1">
    <location>
        <begin position="513"/>
        <end position="536"/>
    </location>
</feature>
<evidence type="ECO:0000313" key="2">
    <source>
        <dbReference type="EMBL" id="SES43244.1"/>
    </source>
</evidence>
<keyword evidence="1" id="KW-0472">Membrane</keyword>
<evidence type="ECO:0000313" key="3">
    <source>
        <dbReference type="Proteomes" id="UP000199019"/>
    </source>
</evidence>
<keyword evidence="1" id="KW-0812">Transmembrane</keyword>
<feature type="transmembrane region" description="Helical" evidence="1">
    <location>
        <begin position="6"/>
        <end position="26"/>
    </location>
</feature>
<proteinExistence type="predicted"/>
<feature type="transmembrane region" description="Helical" evidence="1">
    <location>
        <begin position="469"/>
        <end position="493"/>
    </location>
</feature>
<feature type="transmembrane region" description="Helical" evidence="1">
    <location>
        <begin position="233"/>
        <end position="255"/>
    </location>
</feature>
<feature type="transmembrane region" description="Helical" evidence="1">
    <location>
        <begin position="60"/>
        <end position="84"/>
    </location>
</feature>
<reference evidence="3" key="1">
    <citation type="submission" date="2016-10" db="EMBL/GenBank/DDBJ databases">
        <authorList>
            <person name="Varghese N."/>
            <person name="Submissions S."/>
        </authorList>
    </citation>
    <scope>NUCLEOTIDE SEQUENCE [LARGE SCALE GENOMIC DNA]</scope>
    <source>
        <strain evidence="3">CGMCC 1.6963</strain>
    </source>
</reference>
<keyword evidence="1" id="KW-1133">Transmembrane helix</keyword>
<feature type="transmembrane region" description="Helical" evidence="1">
    <location>
        <begin position="305"/>
        <end position="322"/>
    </location>
</feature>
<accession>A0A1H9XAU4</accession>
<feature type="transmembrane region" description="Helical" evidence="1">
    <location>
        <begin position="329"/>
        <end position="348"/>
    </location>
</feature>
<dbReference type="InterPro" id="IPR046671">
    <property type="entry name" value="DUF6541"/>
</dbReference>
<gene>
    <name evidence="2" type="ORF">SAMN05216199_3594</name>
</gene>
<feature type="transmembrane region" description="Helical" evidence="1">
    <location>
        <begin position="206"/>
        <end position="226"/>
    </location>
</feature>
<organism evidence="2 3">
    <name type="scientific">Pedococcus cremeus</name>
    <dbReference type="NCBI Taxonomy" id="587636"/>
    <lineage>
        <taxon>Bacteria</taxon>
        <taxon>Bacillati</taxon>
        <taxon>Actinomycetota</taxon>
        <taxon>Actinomycetes</taxon>
        <taxon>Micrococcales</taxon>
        <taxon>Intrasporangiaceae</taxon>
        <taxon>Pedococcus</taxon>
    </lineage>
</organism>
<dbReference type="EMBL" id="FOHB01000007">
    <property type="protein sequence ID" value="SES43244.1"/>
    <property type="molecule type" value="Genomic_DNA"/>
</dbReference>
<dbReference type="Proteomes" id="UP000199019">
    <property type="component" value="Unassembled WGS sequence"/>
</dbReference>
<evidence type="ECO:0000256" key="1">
    <source>
        <dbReference type="SAM" id="Phobius"/>
    </source>
</evidence>
<name>A0A1H9XAU4_9MICO</name>
<sequence length="690" mass="73535">MLAGMTAAVVAVAVGWGPGAILCLAVGRGRQRWLALAAAPALTLGLVTLAMGWLPRVGMPNGVVAVLVTEVAVAAAIVLVSRVAPRLLSRRRTAAPDGGGHADALEPPVRRTRLLPDVVALAVPAAVATVYGWNLLGRFNAPPGWDAMNHGLLTRRILDTGSTSIPDVCSTGPVDPAVACSLYPLSANVTWAQAAHLSGARIGEVMTLWLVLVAPLALVAGIYALVRMFGVHPFIAGAAALAPAFVGPMWTSMLIGRPTQQFGPALAPAIAVLVVAAVRGPDALRLGVLAGLAGGGLVMTHSYDALPIPVLTLGALLALGVRQLRWRPAVAGASALAVASFVTIAPFLTRLLSAEASLGQTPPSYVGRVGVAAHYWVLNPLRYVLLGYPPPESGRDFPLHEPQVMVALVVTIAGLVASPLCLVFRRLRWGWPWLLTWAVFTGLGIWTSSSNSPTAQGIAGLWYGTRDRLRSMILYSYGVLAVVGICALALLAVRLVSLVRRERAEPRRGWSEWVPAAATTVFLCILVTTAVIPQTWRPLRADLARRTPSAAAYPRVFTWLQQHTRTGDVVAGAGNREYVPWAYIDYGVLVLVGQVPHTEPASARNYSDRWVAWNWLVGRSPAKPAGCLVQHFGIRYVVTSRTHVPGNWPKRYDAKQLRRSPNLVPVHRDGPVTVWQVTDKGRACQQAAST</sequence>
<feature type="transmembrane region" description="Helical" evidence="1">
    <location>
        <begin position="283"/>
        <end position="299"/>
    </location>
</feature>
<feature type="transmembrane region" description="Helical" evidence="1">
    <location>
        <begin position="261"/>
        <end position="278"/>
    </location>
</feature>
<feature type="transmembrane region" description="Helical" evidence="1">
    <location>
        <begin position="404"/>
        <end position="424"/>
    </location>
</feature>
<feature type="transmembrane region" description="Helical" evidence="1">
    <location>
        <begin position="114"/>
        <end position="133"/>
    </location>
</feature>
<dbReference type="STRING" id="587636.SAMN05216199_3594"/>
<feature type="transmembrane region" description="Helical" evidence="1">
    <location>
        <begin position="431"/>
        <end position="449"/>
    </location>
</feature>
<feature type="transmembrane region" description="Helical" evidence="1">
    <location>
        <begin position="33"/>
        <end position="54"/>
    </location>
</feature>
<dbReference type="Pfam" id="PF20176">
    <property type="entry name" value="DUF6541"/>
    <property type="match status" value="1"/>
</dbReference>